<protein>
    <recommendedName>
        <fullName evidence="7">Rhodopsin domain-containing protein</fullName>
    </recommendedName>
</protein>
<dbReference type="Proteomes" id="UP000030703">
    <property type="component" value="Unassembled WGS sequence"/>
</dbReference>
<evidence type="ECO:0000259" key="7">
    <source>
        <dbReference type="Pfam" id="PF20684"/>
    </source>
</evidence>
<reference evidence="8" key="2">
    <citation type="submission" date="2012-05" db="EMBL/GenBank/DDBJ databases">
        <title>Annotation of the Genome Sequence of Fusarium oxysporum f. sp. melonis 26406.</title>
        <authorList>
            <consortium name="The Broad Institute Genomics Platform"/>
            <person name="Ma L.-J."/>
            <person name="Corby-Kistler H."/>
            <person name="Broz K."/>
            <person name="Gale L.R."/>
            <person name="Jonkers W."/>
            <person name="O'Donnell K."/>
            <person name="Ploetz R."/>
            <person name="Steinberg C."/>
            <person name="Schwartz D.C."/>
            <person name="VanEtten H."/>
            <person name="Zhou S."/>
            <person name="Young S.K."/>
            <person name="Zeng Q."/>
            <person name="Gargeya S."/>
            <person name="Fitzgerald M."/>
            <person name="Abouelleil A."/>
            <person name="Alvarado L."/>
            <person name="Chapman S.B."/>
            <person name="Gainer-Dewar J."/>
            <person name="Goldberg J."/>
            <person name="Griggs A."/>
            <person name="Gujja S."/>
            <person name="Hansen M."/>
            <person name="Howarth C."/>
            <person name="Imamovic A."/>
            <person name="Ireland A."/>
            <person name="Larimer J."/>
            <person name="McCowan C."/>
            <person name="Murphy C."/>
            <person name="Pearson M."/>
            <person name="Poon T.W."/>
            <person name="Priest M."/>
            <person name="Roberts A."/>
            <person name="Saif S."/>
            <person name="Shea T."/>
            <person name="Sykes S."/>
            <person name="Wortman J."/>
            <person name="Nusbaum C."/>
            <person name="Birren B."/>
        </authorList>
    </citation>
    <scope>NUCLEOTIDE SEQUENCE</scope>
    <source>
        <strain evidence="8">26406</strain>
    </source>
</reference>
<evidence type="ECO:0000256" key="1">
    <source>
        <dbReference type="ARBA" id="ARBA00004141"/>
    </source>
</evidence>
<feature type="transmembrane region" description="Helical" evidence="6">
    <location>
        <begin position="20"/>
        <end position="41"/>
    </location>
</feature>
<dbReference type="VEuPathDB" id="FungiDB:FOMG_17117"/>
<dbReference type="AlphaFoldDB" id="W9Z4J7"/>
<dbReference type="EMBL" id="JH659364">
    <property type="protein sequence ID" value="EXK26310.1"/>
    <property type="molecule type" value="Genomic_DNA"/>
</dbReference>
<dbReference type="PANTHER" id="PTHR33048">
    <property type="entry name" value="PTH11-LIKE INTEGRAL MEMBRANE PROTEIN (AFU_ORTHOLOGUE AFUA_5G11245)"/>
    <property type="match status" value="1"/>
</dbReference>
<dbReference type="OrthoDB" id="4682787at2759"/>
<evidence type="ECO:0000256" key="2">
    <source>
        <dbReference type="ARBA" id="ARBA00022692"/>
    </source>
</evidence>
<evidence type="ECO:0000313" key="8">
    <source>
        <dbReference type="EMBL" id="EXK26310.1"/>
    </source>
</evidence>
<evidence type="ECO:0000256" key="6">
    <source>
        <dbReference type="SAM" id="Phobius"/>
    </source>
</evidence>
<evidence type="ECO:0000256" key="4">
    <source>
        <dbReference type="ARBA" id="ARBA00023136"/>
    </source>
</evidence>
<dbReference type="PANTHER" id="PTHR33048:SF47">
    <property type="entry name" value="INTEGRAL MEMBRANE PROTEIN-RELATED"/>
    <property type="match status" value="1"/>
</dbReference>
<feature type="transmembrane region" description="Helical" evidence="6">
    <location>
        <begin position="61"/>
        <end position="79"/>
    </location>
</feature>
<feature type="domain" description="Rhodopsin" evidence="7">
    <location>
        <begin position="1"/>
        <end position="83"/>
    </location>
</feature>
<dbReference type="GO" id="GO:0016020">
    <property type="term" value="C:membrane"/>
    <property type="evidence" value="ECO:0007669"/>
    <property type="project" value="UniProtKB-SubCell"/>
</dbReference>
<proteinExistence type="inferred from homology"/>
<accession>W9Z4J7</accession>
<keyword evidence="4 6" id="KW-0472">Membrane</keyword>
<dbReference type="InterPro" id="IPR049326">
    <property type="entry name" value="Rhodopsin_dom_fungi"/>
</dbReference>
<evidence type="ECO:0000256" key="3">
    <source>
        <dbReference type="ARBA" id="ARBA00022989"/>
    </source>
</evidence>
<gene>
    <name evidence="8" type="ORF">FOMG_17117</name>
</gene>
<comment type="similarity">
    <text evidence="5">Belongs to the SAT4 family.</text>
</comment>
<name>W9Z4J7_FUSOX</name>
<comment type="subcellular location">
    <subcellularLocation>
        <location evidence="1">Membrane</location>
        <topology evidence="1">Multi-pass membrane protein</topology>
    </subcellularLocation>
</comment>
<reference evidence="8" key="1">
    <citation type="submission" date="2012-04" db="EMBL/GenBank/DDBJ databases">
        <title>The Genome Sequence of Fusarium oxysporum melonis.</title>
        <authorList>
            <consortium name="The Broad Institute Genome Sequencing Platform"/>
            <person name="Ma L.-J."/>
            <person name="Gale L.R."/>
            <person name="Schwartz D.C."/>
            <person name="Zhou S."/>
            <person name="Corby-Kistler H."/>
            <person name="Young S.K."/>
            <person name="Zeng Q."/>
            <person name="Gargeya S."/>
            <person name="Fitzgerald M."/>
            <person name="Haas B."/>
            <person name="Abouelleil A."/>
            <person name="Alvarado L."/>
            <person name="Arachchi H.M."/>
            <person name="Berlin A."/>
            <person name="Brown A."/>
            <person name="Chapman S.B."/>
            <person name="Chen Z."/>
            <person name="Dunbar C."/>
            <person name="Freedman E."/>
            <person name="Gearin G."/>
            <person name="Goldberg J."/>
            <person name="Griggs A."/>
            <person name="Gujja S."/>
            <person name="Heiman D."/>
            <person name="Howarth C."/>
            <person name="Larson L."/>
            <person name="Lui A."/>
            <person name="MacDonald P.J.P."/>
            <person name="Montmayeur A."/>
            <person name="Murphy C."/>
            <person name="Neiman D."/>
            <person name="Pearson M."/>
            <person name="Priest M."/>
            <person name="Roberts A."/>
            <person name="Saif S."/>
            <person name="Shea T."/>
            <person name="Shenoy N."/>
            <person name="Sisk P."/>
            <person name="Stolte C."/>
            <person name="Sykes S."/>
            <person name="Wortman J."/>
            <person name="Nusbaum C."/>
            <person name="Birren B."/>
        </authorList>
    </citation>
    <scope>NUCLEOTIDE SEQUENCE</scope>
    <source>
        <strain evidence="8">26406</strain>
    </source>
</reference>
<keyword evidence="2 6" id="KW-0812">Transmembrane</keyword>
<sequence length="151" mass="16687">MVLLPQRTIWALNMNWQKKLGMSVIFGVGLITCIAACFRLSHTVTFSQEADRMYYIGPLLFWAWAEMTAGFFILSVPCLPKFVKESRLPTGFKAFLGLSVQTNPPIGGSTDLVTFGGSGGPVRKPLSKDSVPHRDSYYEIGDDEIHLSNIG</sequence>
<dbReference type="Pfam" id="PF20684">
    <property type="entry name" value="Fung_rhodopsin"/>
    <property type="match status" value="1"/>
</dbReference>
<dbReference type="InterPro" id="IPR052337">
    <property type="entry name" value="SAT4-like"/>
</dbReference>
<dbReference type="HOGENOM" id="CLU_1731560_0_0_1"/>
<organism evidence="8">
    <name type="scientific">Fusarium oxysporum f. sp. melonis 26406</name>
    <dbReference type="NCBI Taxonomy" id="1089452"/>
    <lineage>
        <taxon>Eukaryota</taxon>
        <taxon>Fungi</taxon>
        <taxon>Dikarya</taxon>
        <taxon>Ascomycota</taxon>
        <taxon>Pezizomycotina</taxon>
        <taxon>Sordariomycetes</taxon>
        <taxon>Hypocreomycetidae</taxon>
        <taxon>Hypocreales</taxon>
        <taxon>Nectriaceae</taxon>
        <taxon>Fusarium</taxon>
        <taxon>Fusarium oxysporum species complex</taxon>
    </lineage>
</organism>
<evidence type="ECO:0000256" key="5">
    <source>
        <dbReference type="ARBA" id="ARBA00038359"/>
    </source>
</evidence>
<keyword evidence="3 6" id="KW-1133">Transmembrane helix</keyword>